<dbReference type="Gene3D" id="3.40.309.10">
    <property type="entry name" value="Aldehyde Dehydrogenase, Chain A, domain 2"/>
    <property type="match status" value="1"/>
</dbReference>
<dbReference type="Pfam" id="PF00171">
    <property type="entry name" value="Aldedh"/>
    <property type="match status" value="1"/>
</dbReference>
<comment type="caution">
    <text evidence="6">The sequence shown here is derived from an EMBL/GenBank/DDBJ whole genome shotgun (WGS) entry which is preliminary data.</text>
</comment>
<dbReference type="NCBIfam" id="TIGR01722">
    <property type="entry name" value="MMSDH"/>
    <property type="match status" value="1"/>
</dbReference>
<accession>A0A4T0TZS6</accession>
<comment type="similarity">
    <text evidence="1">Belongs to the aldehyde dehydrogenase family.</text>
</comment>
<evidence type="ECO:0000259" key="5">
    <source>
        <dbReference type="Pfam" id="PF00171"/>
    </source>
</evidence>
<dbReference type="GO" id="GO:0006574">
    <property type="term" value="P:L-valine catabolic process"/>
    <property type="evidence" value="ECO:0007669"/>
    <property type="project" value="TreeGrafter"/>
</dbReference>
<dbReference type="Gene3D" id="3.40.605.10">
    <property type="entry name" value="Aldehyde Dehydrogenase, Chain A, domain 1"/>
    <property type="match status" value="1"/>
</dbReference>
<proteinExistence type="inferred from homology"/>
<dbReference type="EMBL" id="SPRW01000002">
    <property type="protein sequence ID" value="TIC70987.1"/>
    <property type="molecule type" value="Genomic_DNA"/>
</dbReference>
<sequence length="515" mass="56514">MSILNKNWSALSKPKTTLNYIHGQFKESKTKTYHQVRDPTIQSTDQLITSTPESTDAEFNEAIESSKDGYQFWKNTSLLSRQRVMLNFQQEIRNNANDLAITITQEQGKTFSDAHGDVFRGLQVVDYASSIPTTFMGKMLEVSNNMDTFTRKFPLGVCAMIAPNNFPSMIPNWVISLAAVTGNSLILKPSERDPTASLLLAELAQKSGLPPGVLNIINGTHPIVNHLTSHPDIKAVSFVGGDNAGKHVYKRATENGKRVQVNMGAKNHGIILPDANKDHALNSIISAAFGAAGQRCMALSVAVLVGDARNWKNDLINKAKALKVGNGFDQANDMGPVISKQSKQRIENLINQSSKQGANIDLNGTNFEVKNYENGYFVGPTIISIPHTEFDIYKQEIFGPVLVILETETLDQAIDLINKNKYGNGASIFTESGSAARFFEINAEPGQIGINTPLPVPLPFFSWSGNKASFAGENSFYGEQGINFFTQTKTVTSMWKPSDQTTSLEKASLSMTYKF</sequence>
<dbReference type="GO" id="GO:0005739">
    <property type="term" value="C:mitochondrion"/>
    <property type="evidence" value="ECO:0007669"/>
    <property type="project" value="TreeGrafter"/>
</dbReference>
<dbReference type="InterPro" id="IPR016163">
    <property type="entry name" value="Ald_DH_C"/>
</dbReference>
<dbReference type="FunFam" id="3.40.605.10:FF:000003">
    <property type="entry name" value="Methylmalonate-semialdehyde dehydrogenase [acylating]"/>
    <property type="match status" value="1"/>
</dbReference>
<feature type="domain" description="Aldehyde dehydrogenase" evidence="5">
    <location>
        <begin position="27"/>
        <end position="491"/>
    </location>
</feature>
<dbReference type="PANTHER" id="PTHR43866">
    <property type="entry name" value="MALONATE-SEMIALDEHYDE DEHYDROGENASE"/>
    <property type="match status" value="1"/>
</dbReference>
<evidence type="ECO:0000313" key="9">
    <source>
        <dbReference type="Proteomes" id="UP000309601"/>
    </source>
</evidence>
<keyword evidence="3" id="KW-0560">Oxidoreductase</keyword>
<evidence type="ECO:0000256" key="3">
    <source>
        <dbReference type="ARBA" id="ARBA00023002"/>
    </source>
</evidence>
<keyword evidence="4" id="KW-0520">NAD</keyword>
<evidence type="ECO:0000313" key="6">
    <source>
        <dbReference type="EMBL" id="TIC03446.1"/>
    </source>
</evidence>
<dbReference type="GO" id="GO:0006210">
    <property type="term" value="P:thymine catabolic process"/>
    <property type="evidence" value="ECO:0007669"/>
    <property type="project" value="TreeGrafter"/>
</dbReference>
<dbReference type="InterPro" id="IPR010061">
    <property type="entry name" value="MeMal-semiAld_DH"/>
</dbReference>
<dbReference type="FunFam" id="3.40.309.10:FF:000002">
    <property type="entry name" value="Methylmalonate-semialdehyde dehydrogenase (Acylating)"/>
    <property type="match status" value="1"/>
</dbReference>
<dbReference type="PANTHER" id="PTHR43866:SF3">
    <property type="entry name" value="METHYLMALONATE-SEMIALDEHYDE DEHYDROGENASE [ACYLATING], MITOCHONDRIAL"/>
    <property type="match status" value="1"/>
</dbReference>
<dbReference type="PROSITE" id="PS00070">
    <property type="entry name" value="ALDEHYDE_DEHYDR_CYS"/>
    <property type="match status" value="1"/>
</dbReference>
<dbReference type="EMBL" id="SPRH01000006">
    <property type="protein sequence ID" value="TIC03446.1"/>
    <property type="molecule type" value="Genomic_DNA"/>
</dbReference>
<evidence type="ECO:0000256" key="1">
    <source>
        <dbReference type="ARBA" id="ARBA00009986"/>
    </source>
</evidence>
<dbReference type="AlphaFoldDB" id="A0A4T0TZS6"/>
<dbReference type="EC" id="1.2.1.27" evidence="2"/>
<evidence type="ECO:0000313" key="7">
    <source>
        <dbReference type="EMBL" id="TIC70987.1"/>
    </source>
</evidence>
<reference evidence="8 9" key="1">
    <citation type="submission" date="2019-03" db="EMBL/GenBank/DDBJ databases">
        <title>Sequencing 25 genomes of Wallemia mellicola.</title>
        <authorList>
            <person name="Gostincar C."/>
        </authorList>
    </citation>
    <scope>NUCLEOTIDE SEQUENCE [LARGE SCALE GENOMIC DNA]</scope>
    <source>
        <strain evidence="6 8">EXF-1262</strain>
        <strain evidence="7 9">EXF-1274</strain>
    </source>
</reference>
<name>A0A4T0TZS6_9BASI</name>
<dbReference type="InterPro" id="IPR016161">
    <property type="entry name" value="Ald_DH/histidinol_DH"/>
</dbReference>
<dbReference type="InterPro" id="IPR016162">
    <property type="entry name" value="Ald_DH_N"/>
</dbReference>
<dbReference type="Proteomes" id="UP000309601">
    <property type="component" value="Unassembled WGS sequence"/>
</dbReference>
<gene>
    <name evidence="7" type="ORF">E3Q02_00335</name>
    <name evidence="6" type="ORF">E3Q17_00825</name>
</gene>
<evidence type="ECO:0000256" key="2">
    <source>
        <dbReference type="ARBA" id="ARBA00013048"/>
    </source>
</evidence>
<dbReference type="InterPro" id="IPR015590">
    <property type="entry name" value="Aldehyde_DH_dom"/>
</dbReference>
<dbReference type="GO" id="GO:0004491">
    <property type="term" value="F:methylmalonate-semialdehyde dehydrogenase (acylating, NAD) activity"/>
    <property type="evidence" value="ECO:0007669"/>
    <property type="project" value="UniProtKB-EC"/>
</dbReference>
<evidence type="ECO:0000313" key="8">
    <source>
        <dbReference type="Proteomes" id="UP000307169"/>
    </source>
</evidence>
<organism evidence="6 8">
    <name type="scientific">Wallemia mellicola</name>
    <dbReference type="NCBI Taxonomy" id="1708541"/>
    <lineage>
        <taxon>Eukaryota</taxon>
        <taxon>Fungi</taxon>
        <taxon>Dikarya</taxon>
        <taxon>Basidiomycota</taxon>
        <taxon>Wallemiomycotina</taxon>
        <taxon>Wallemiomycetes</taxon>
        <taxon>Wallemiales</taxon>
        <taxon>Wallemiaceae</taxon>
        <taxon>Wallemia</taxon>
    </lineage>
</organism>
<evidence type="ECO:0000256" key="4">
    <source>
        <dbReference type="ARBA" id="ARBA00023027"/>
    </source>
</evidence>
<dbReference type="CDD" id="cd07085">
    <property type="entry name" value="ALDH_F6_MMSDH"/>
    <property type="match status" value="1"/>
</dbReference>
<dbReference type="InterPro" id="IPR016160">
    <property type="entry name" value="Ald_DH_CS_CYS"/>
</dbReference>
<dbReference type="Proteomes" id="UP000307169">
    <property type="component" value="Unassembled WGS sequence"/>
</dbReference>
<dbReference type="SUPFAM" id="SSF53720">
    <property type="entry name" value="ALDH-like"/>
    <property type="match status" value="1"/>
</dbReference>
<protein>
    <recommendedName>
        <fullName evidence="2">methylmalonate-semialdehyde dehydrogenase (CoA acylating)</fullName>
        <ecNumber evidence="2">1.2.1.27</ecNumber>
    </recommendedName>
</protein>